<organism evidence="2 3">
    <name type="scientific">Candidatus Gottesmanbacteria bacterium GW2011_GWA1_43_11</name>
    <dbReference type="NCBI Taxonomy" id="1618436"/>
    <lineage>
        <taxon>Bacteria</taxon>
        <taxon>Candidatus Gottesmaniibacteriota</taxon>
    </lineage>
</organism>
<accession>A0A0G1EKG8</accession>
<reference evidence="2 3" key="1">
    <citation type="journal article" date="2015" name="Nature">
        <title>rRNA introns, odd ribosomes, and small enigmatic genomes across a large radiation of phyla.</title>
        <authorList>
            <person name="Brown C.T."/>
            <person name="Hug L.A."/>
            <person name="Thomas B.C."/>
            <person name="Sharon I."/>
            <person name="Castelle C.J."/>
            <person name="Singh A."/>
            <person name="Wilkins M.J."/>
            <person name="Williams K.H."/>
            <person name="Banfield J.F."/>
        </authorList>
    </citation>
    <scope>NUCLEOTIDE SEQUENCE [LARGE SCALE GENOMIC DNA]</scope>
</reference>
<feature type="transmembrane region" description="Helical" evidence="1">
    <location>
        <begin position="90"/>
        <end position="108"/>
    </location>
</feature>
<dbReference type="EMBL" id="LCFB01000037">
    <property type="protein sequence ID" value="KKS83536.1"/>
    <property type="molecule type" value="Genomic_DNA"/>
</dbReference>
<evidence type="ECO:0008006" key="4">
    <source>
        <dbReference type="Google" id="ProtNLM"/>
    </source>
</evidence>
<dbReference type="AlphaFoldDB" id="A0A0G1EKG8"/>
<comment type="caution">
    <text evidence="2">The sequence shown here is derived from an EMBL/GenBank/DDBJ whole genome shotgun (WGS) entry which is preliminary data.</text>
</comment>
<keyword evidence="1" id="KW-1133">Transmembrane helix</keyword>
<evidence type="ECO:0000313" key="3">
    <source>
        <dbReference type="Proteomes" id="UP000034543"/>
    </source>
</evidence>
<name>A0A0G1EKG8_9BACT</name>
<dbReference type="Gene3D" id="1.20.144.10">
    <property type="entry name" value="Phosphatidic acid phosphatase type 2/haloperoxidase"/>
    <property type="match status" value="1"/>
</dbReference>
<evidence type="ECO:0000256" key="1">
    <source>
        <dbReference type="SAM" id="Phobius"/>
    </source>
</evidence>
<feature type="non-terminal residue" evidence="2">
    <location>
        <position position="1"/>
    </location>
</feature>
<feature type="transmembrane region" description="Helical" evidence="1">
    <location>
        <begin position="155"/>
        <end position="173"/>
    </location>
</feature>
<dbReference type="Proteomes" id="UP000034543">
    <property type="component" value="Unassembled WGS sequence"/>
</dbReference>
<evidence type="ECO:0000313" key="2">
    <source>
        <dbReference type="EMBL" id="KKS83536.1"/>
    </source>
</evidence>
<proteinExistence type="predicted"/>
<feature type="transmembrane region" description="Helical" evidence="1">
    <location>
        <begin position="120"/>
        <end position="143"/>
    </location>
</feature>
<keyword evidence="1" id="KW-0812">Transmembrane</keyword>
<protein>
    <recommendedName>
        <fullName evidence="4">Phosphoesterase PA-phosphatase related protein</fullName>
    </recommendedName>
</protein>
<feature type="transmembrane region" description="Helical" evidence="1">
    <location>
        <begin position="20"/>
        <end position="44"/>
    </location>
</feature>
<feature type="transmembrane region" description="Helical" evidence="1">
    <location>
        <begin position="64"/>
        <end position="84"/>
    </location>
</feature>
<sequence length="176" mass="19657">SPVLVLPVTFLIRCYQILPIAQFMMTGLVTLGAVGLIVGFYLYLRQTKKISDLHITKRQERTPLNLFVLFCLSVGLVFARWFAIPTLVSLLFYLVIWFAAFTGITFVWKISAHTSVMTLAALLLATGVQTLFIFSCLILLVAWSRIQLKNHTIPQVVGGVVLSLAMVVLVVIFKLI</sequence>
<gene>
    <name evidence="2" type="ORF">UV59_C0037G0025</name>
</gene>
<keyword evidence="1" id="KW-0472">Membrane</keyword>